<keyword evidence="2" id="KW-1185">Reference proteome</keyword>
<dbReference type="EMBL" id="CM007892">
    <property type="protein sequence ID" value="OTG33095.1"/>
    <property type="molecule type" value="Genomic_DNA"/>
</dbReference>
<evidence type="ECO:0000313" key="1">
    <source>
        <dbReference type="EMBL" id="OTG33095.1"/>
    </source>
</evidence>
<gene>
    <name evidence="1" type="ORF">HannXRQ_Chr03g0093761</name>
</gene>
<name>A0A251VBX9_HELAN</name>
<accession>A0A251VBX9</accession>
<reference evidence="2" key="1">
    <citation type="journal article" date="2017" name="Nature">
        <title>The sunflower genome provides insights into oil metabolism, flowering and Asterid evolution.</title>
        <authorList>
            <person name="Badouin H."/>
            <person name="Gouzy J."/>
            <person name="Grassa C.J."/>
            <person name="Murat F."/>
            <person name="Staton S.E."/>
            <person name="Cottret L."/>
            <person name="Lelandais-Briere C."/>
            <person name="Owens G.L."/>
            <person name="Carrere S."/>
            <person name="Mayjonade B."/>
            <person name="Legrand L."/>
            <person name="Gill N."/>
            <person name="Kane N.C."/>
            <person name="Bowers J.E."/>
            <person name="Hubner S."/>
            <person name="Bellec A."/>
            <person name="Berard A."/>
            <person name="Berges H."/>
            <person name="Blanchet N."/>
            <person name="Boniface M.C."/>
            <person name="Brunel D."/>
            <person name="Catrice O."/>
            <person name="Chaidir N."/>
            <person name="Claudel C."/>
            <person name="Donnadieu C."/>
            <person name="Faraut T."/>
            <person name="Fievet G."/>
            <person name="Helmstetter N."/>
            <person name="King M."/>
            <person name="Knapp S.J."/>
            <person name="Lai Z."/>
            <person name="Le Paslier M.C."/>
            <person name="Lippi Y."/>
            <person name="Lorenzon L."/>
            <person name="Mandel J.R."/>
            <person name="Marage G."/>
            <person name="Marchand G."/>
            <person name="Marquand E."/>
            <person name="Bret-Mestries E."/>
            <person name="Morien E."/>
            <person name="Nambeesan S."/>
            <person name="Nguyen T."/>
            <person name="Pegot-Espagnet P."/>
            <person name="Pouilly N."/>
            <person name="Raftis F."/>
            <person name="Sallet E."/>
            <person name="Schiex T."/>
            <person name="Thomas J."/>
            <person name="Vandecasteele C."/>
            <person name="Vares D."/>
            <person name="Vear F."/>
            <person name="Vautrin S."/>
            <person name="Crespi M."/>
            <person name="Mangin B."/>
            <person name="Burke J.M."/>
            <person name="Salse J."/>
            <person name="Munos S."/>
            <person name="Vincourt P."/>
            <person name="Rieseberg L.H."/>
            <person name="Langlade N.B."/>
        </authorList>
    </citation>
    <scope>NUCLEOTIDE SEQUENCE [LARGE SCALE GENOMIC DNA]</scope>
    <source>
        <strain evidence="2">cv. SF193</strain>
    </source>
</reference>
<organism evidence="1 2">
    <name type="scientific">Helianthus annuus</name>
    <name type="common">Common sunflower</name>
    <dbReference type="NCBI Taxonomy" id="4232"/>
    <lineage>
        <taxon>Eukaryota</taxon>
        <taxon>Viridiplantae</taxon>
        <taxon>Streptophyta</taxon>
        <taxon>Embryophyta</taxon>
        <taxon>Tracheophyta</taxon>
        <taxon>Spermatophyta</taxon>
        <taxon>Magnoliopsida</taxon>
        <taxon>eudicotyledons</taxon>
        <taxon>Gunneridae</taxon>
        <taxon>Pentapetalae</taxon>
        <taxon>asterids</taxon>
        <taxon>campanulids</taxon>
        <taxon>Asterales</taxon>
        <taxon>Asteraceae</taxon>
        <taxon>Asteroideae</taxon>
        <taxon>Heliantheae alliance</taxon>
        <taxon>Heliantheae</taxon>
        <taxon>Helianthus</taxon>
    </lineage>
</organism>
<dbReference type="InParanoid" id="A0A251VBX9"/>
<sequence>MGRLLGTTRGPEIRLRERRNRGRIEERESVNGRDPAIVHGRPPCFGDHLCLSPPPPRVLAR</sequence>
<proteinExistence type="predicted"/>
<dbReference type="Proteomes" id="UP000215914">
    <property type="component" value="Chromosome 3"/>
</dbReference>
<evidence type="ECO:0000313" key="2">
    <source>
        <dbReference type="Proteomes" id="UP000215914"/>
    </source>
</evidence>
<protein>
    <submittedName>
        <fullName evidence="1">Uncharacterized protein</fullName>
    </submittedName>
</protein>
<dbReference type="AlphaFoldDB" id="A0A251VBX9"/>